<keyword evidence="3" id="KW-0813">Transport</keyword>
<name>L1IGZ4_GUITC</name>
<reference evidence="13 15" key="1">
    <citation type="journal article" date="2012" name="Nature">
        <title>Algal genomes reveal evolutionary mosaicism and the fate of nucleomorphs.</title>
        <authorList>
            <consortium name="DOE Joint Genome Institute"/>
            <person name="Curtis B.A."/>
            <person name="Tanifuji G."/>
            <person name="Burki F."/>
            <person name="Gruber A."/>
            <person name="Irimia M."/>
            <person name="Maruyama S."/>
            <person name="Arias M.C."/>
            <person name="Ball S.G."/>
            <person name="Gile G.H."/>
            <person name="Hirakawa Y."/>
            <person name="Hopkins J.F."/>
            <person name="Kuo A."/>
            <person name="Rensing S.A."/>
            <person name="Schmutz J."/>
            <person name="Symeonidi A."/>
            <person name="Elias M."/>
            <person name="Eveleigh R.J."/>
            <person name="Herman E.K."/>
            <person name="Klute M.J."/>
            <person name="Nakayama T."/>
            <person name="Obornik M."/>
            <person name="Reyes-Prieto A."/>
            <person name="Armbrust E.V."/>
            <person name="Aves S.J."/>
            <person name="Beiko R.G."/>
            <person name="Coutinho P."/>
            <person name="Dacks J.B."/>
            <person name="Durnford D.G."/>
            <person name="Fast N.M."/>
            <person name="Green B.R."/>
            <person name="Grisdale C.J."/>
            <person name="Hempel F."/>
            <person name="Henrissat B."/>
            <person name="Hoppner M.P."/>
            <person name="Ishida K."/>
            <person name="Kim E."/>
            <person name="Koreny L."/>
            <person name="Kroth P.G."/>
            <person name="Liu Y."/>
            <person name="Malik S.B."/>
            <person name="Maier U.G."/>
            <person name="McRose D."/>
            <person name="Mock T."/>
            <person name="Neilson J.A."/>
            <person name="Onodera N.T."/>
            <person name="Poole A.M."/>
            <person name="Pritham E.J."/>
            <person name="Richards T.A."/>
            <person name="Rocap G."/>
            <person name="Roy S.W."/>
            <person name="Sarai C."/>
            <person name="Schaack S."/>
            <person name="Shirato S."/>
            <person name="Slamovits C.H."/>
            <person name="Spencer D.F."/>
            <person name="Suzuki S."/>
            <person name="Worden A.Z."/>
            <person name="Zauner S."/>
            <person name="Barry K."/>
            <person name="Bell C."/>
            <person name="Bharti A.K."/>
            <person name="Crow J.A."/>
            <person name="Grimwood J."/>
            <person name="Kramer R."/>
            <person name="Lindquist E."/>
            <person name="Lucas S."/>
            <person name="Salamov A."/>
            <person name="McFadden G.I."/>
            <person name="Lane C.E."/>
            <person name="Keeling P.J."/>
            <person name="Gray M.W."/>
            <person name="Grigoriev I.V."/>
            <person name="Archibald J.M."/>
        </authorList>
    </citation>
    <scope>NUCLEOTIDE SEQUENCE</scope>
    <source>
        <strain evidence="13 15">CCMP2712</strain>
    </source>
</reference>
<dbReference type="GO" id="GO:0015986">
    <property type="term" value="P:proton motive force-driven ATP synthesis"/>
    <property type="evidence" value="ECO:0007669"/>
    <property type="project" value="InterPro"/>
</dbReference>
<dbReference type="GO" id="GO:0015078">
    <property type="term" value="F:proton transmembrane transporter activity"/>
    <property type="evidence" value="ECO:0007669"/>
    <property type="project" value="InterPro"/>
</dbReference>
<comment type="subcellular location">
    <subcellularLocation>
        <location evidence="1">Mitochondrion inner membrane</location>
    </subcellularLocation>
</comment>
<keyword evidence="15" id="KW-1185">Reference proteome</keyword>
<dbReference type="GeneID" id="17291946"/>
<dbReference type="GO" id="GO:0045259">
    <property type="term" value="C:proton-transporting ATP synthase complex"/>
    <property type="evidence" value="ECO:0007669"/>
    <property type="project" value="UniProtKB-KW"/>
</dbReference>
<dbReference type="PaxDb" id="55529-EKX35194"/>
<keyword evidence="12" id="KW-1133">Transmembrane helix</keyword>
<keyword evidence="5" id="KW-0375">Hydrogen ion transport</keyword>
<organism evidence="13">
    <name type="scientific">Guillardia theta (strain CCMP2712)</name>
    <name type="common">Cryptophyte</name>
    <dbReference type="NCBI Taxonomy" id="905079"/>
    <lineage>
        <taxon>Eukaryota</taxon>
        <taxon>Cryptophyceae</taxon>
        <taxon>Pyrenomonadales</taxon>
        <taxon>Geminigeraceae</taxon>
        <taxon>Guillardia</taxon>
    </lineage>
</organism>
<keyword evidence="10" id="KW-0066">ATP synthesis</keyword>
<reference evidence="14" key="3">
    <citation type="submission" date="2015-06" db="UniProtKB">
        <authorList>
            <consortium name="EnsemblProtists"/>
        </authorList>
    </citation>
    <scope>IDENTIFICATION</scope>
</reference>
<keyword evidence="7" id="KW-0406">Ion transport</keyword>
<evidence type="ECO:0000256" key="10">
    <source>
        <dbReference type="ARBA" id="ARBA00023310"/>
    </source>
</evidence>
<evidence type="ECO:0000313" key="13">
    <source>
        <dbReference type="EMBL" id="EKX35194.1"/>
    </source>
</evidence>
<proteinExistence type="inferred from homology"/>
<evidence type="ECO:0000256" key="3">
    <source>
        <dbReference type="ARBA" id="ARBA00022448"/>
    </source>
</evidence>
<dbReference type="EnsemblProtists" id="EKX35194">
    <property type="protein sequence ID" value="EKX35194"/>
    <property type="gene ID" value="GUITHDRAFT_118637"/>
</dbReference>
<evidence type="ECO:0000313" key="14">
    <source>
        <dbReference type="EnsemblProtists" id="EKX35194"/>
    </source>
</evidence>
<dbReference type="GO" id="GO:0005743">
    <property type="term" value="C:mitochondrial inner membrane"/>
    <property type="evidence" value="ECO:0007669"/>
    <property type="project" value="UniProtKB-SubCell"/>
</dbReference>
<evidence type="ECO:0000256" key="1">
    <source>
        <dbReference type="ARBA" id="ARBA00004273"/>
    </source>
</evidence>
<comment type="similarity">
    <text evidence="2">Belongs to the ATPase e subunit family.</text>
</comment>
<reference evidence="15" key="2">
    <citation type="submission" date="2012-11" db="EMBL/GenBank/DDBJ databases">
        <authorList>
            <person name="Kuo A."/>
            <person name="Curtis B.A."/>
            <person name="Tanifuji G."/>
            <person name="Burki F."/>
            <person name="Gruber A."/>
            <person name="Irimia M."/>
            <person name="Maruyama S."/>
            <person name="Arias M.C."/>
            <person name="Ball S.G."/>
            <person name="Gile G.H."/>
            <person name="Hirakawa Y."/>
            <person name="Hopkins J.F."/>
            <person name="Rensing S.A."/>
            <person name="Schmutz J."/>
            <person name="Symeonidi A."/>
            <person name="Elias M."/>
            <person name="Eveleigh R.J."/>
            <person name="Herman E.K."/>
            <person name="Klute M.J."/>
            <person name="Nakayama T."/>
            <person name="Obornik M."/>
            <person name="Reyes-Prieto A."/>
            <person name="Armbrust E.V."/>
            <person name="Aves S.J."/>
            <person name="Beiko R.G."/>
            <person name="Coutinho P."/>
            <person name="Dacks J.B."/>
            <person name="Durnford D.G."/>
            <person name="Fast N.M."/>
            <person name="Green B.R."/>
            <person name="Grisdale C."/>
            <person name="Hempe F."/>
            <person name="Henrissat B."/>
            <person name="Hoppner M.P."/>
            <person name="Ishida K.-I."/>
            <person name="Kim E."/>
            <person name="Koreny L."/>
            <person name="Kroth P.G."/>
            <person name="Liu Y."/>
            <person name="Malik S.-B."/>
            <person name="Maier U.G."/>
            <person name="McRose D."/>
            <person name="Mock T."/>
            <person name="Neilson J.A."/>
            <person name="Onodera N.T."/>
            <person name="Poole A.M."/>
            <person name="Pritham E.J."/>
            <person name="Richards T.A."/>
            <person name="Rocap G."/>
            <person name="Roy S.W."/>
            <person name="Sarai C."/>
            <person name="Schaack S."/>
            <person name="Shirato S."/>
            <person name="Slamovits C.H."/>
            <person name="Spencer D.F."/>
            <person name="Suzuki S."/>
            <person name="Worden A.Z."/>
            <person name="Zauner S."/>
            <person name="Barry K."/>
            <person name="Bell C."/>
            <person name="Bharti A.K."/>
            <person name="Crow J.A."/>
            <person name="Grimwood J."/>
            <person name="Kramer R."/>
            <person name="Lindquist E."/>
            <person name="Lucas S."/>
            <person name="Salamov A."/>
            <person name="McFadden G.I."/>
            <person name="Lane C.E."/>
            <person name="Keeling P.J."/>
            <person name="Gray M.W."/>
            <person name="Grigoriev I.V."/>
            <person name="Archibald J.M."/>
        </authorList>
    </citation>
    <scope>NUCLEOTIDE SEQUENCE</scope>
    <source>
        <strain evidence="15">CCMP2712</strain>
    </source>
</reference>
<evidence type="ECO:0000256" key="12">
    <source>
        <dbReference type="SAM" id="Phobius"/>
    </source>
</evidence>
<keyword evidence="8" id="KW-0496">Mitochondrion</keyword>
<evidence type="ECO:0000256" key="8">
    <source>
        <dbReference type="ARBA" id="ARBA00023128"/>
    </source>
</evidence>
<protein>
    <submittedName>
        <fullName evidence="13 14">Uncharacterized protein</fullName>
    </submittedName>
</protein>
<dbReference type="KEGG" id="gtt:GUITHDRAFT_118637"/>
<dbReference type="InterPro" id="IPR008386">
    <property type="entry name" value="ATP_synth_F0_esu_mt"/>
</dbReference>
<evidence type="ECO:0000256" key="9">
    <source>
        <dbReference type="ARBA" id="ARBA00023136"/>
    </source>
</evidence>
<evidence type="ECO:0000256" key="7">
    <source>
        <dbReference type="ARBA" id="ARBA00023065"/>
    </source>
</evidence>
<dbReference type="Pfam" id="PF05680">
    <property type="entry name" value="ATP-synt_E"/>
    <property type="match status" value="1"/>
</dbReference>
<evidence type="ECO:0000256" key="5">
    <source>
        <dbReference type="ARBA" id="ARBA00022781"/>
    </source>
</evidence>
<dbReference type="RefSeq" id="XP_005822174.1">
    <property type="nucleotide sequence ID" value="XM_005822117.1"/>
</dbReference>
<evidence type="ECO:0000256" key="11">
    <source>
        <dbReference type="SAM" id="MobiDB-lite"/>
    </source>
</evidence>
<evidence type="ECO:0000256" key="6">
    <source>
        <dbReference type="ARBA" id="ARBA00022792"/>
    </source>
</evidence>
<feature type="transmembrane region" description="Helical" evidence="12">
    <location>
        <begin position="12"/>
        <end position="28"/>
    </location>
</feature>
<keyword evidence="12" id="KW-0812">Transmembrane</keyword>
<dbReference type="AlphaFoldDB" id="L1IGZ4"/>
<dbReference type="EMBL" id="JH993095">
    <property type="protein sequence ID" value="EKX35194.1"/>
    <property type="molecule type" value="Genomic_DNA"/>
</dbReference>
<evidence type="ECO:0000313" key="15">
    <source>
        <dbReference type="Proteomes" id="UP000011087"/>
    </source>
</evidence>
<keyword evidence="6" id="KW-0999">Mitochondrion inner membrane</keyword>
<evidence type="ECO:0000256" key="4">
    <source>
        <dbReference type="ARBA" id="ARBA00022547"/>
    </source>
</evidence>
<keyword evidence="4" id="KW-0138">CF(0)</keyword>
<feature type="compositionally biased region" description="Basic and acidic residues" evidence="11">
    <location>
        <begin position="69"/>
        <end position="84"/>
    </location>
</feature>
<evidence type="ECO:0000256" key="2">
    <source>
        <dbReference type="ARBA" id="ARBA00007333"/>
    </source>
</evidence>
<gene>
    <name evidence="13" type="ORF">GUITHDRAFT_118637</name>
</gene>
<keyword evidence="9 12" id="KW-0472">Membrane</keyword>
<sequence>MSTAIGSESLNFFARSGALAFGIVYGAIRTRALNRKEARIEAREEALAKKKAERAAKRAAKAKLQQPEAKQEDDFWGELLKDSK</sequence>
<feature type="region of interest" description="Disordered" evidence="11">
    <location>
        <begin position="58"/>
        <end position="84"/>
    </location>
</feature>
<dbReference type="HOGENOM" id="CLU_2532254_0_0_1"/>
<accession>L1IGZ4</accession>
<dbReference type="Proteomes" id="UP000011087">
    <property type="component" value="Unassembled WGS sequence"/>
</dbReference>